<feature type="region of interest" description="Disordered" evidence="1">
    <location>
        <begin position="475"/>
        <end position="507"/>
    </location>
</feature>
<protein>
    <submittedName>
        <fullName evidence="2">Uncharacterized protein</fullName>
    </submittedName>
</protein>
<dbReference type="EMBL" id="ONZP01000026">
    <property type="protein sequence ID" value="SPJ71035.1"/>
    <property type="molecule type" value="Genomic_DNA"/>
</dbReference>
<reference evidence="2" key="1">
    <citation type="submission" date="2018-03" db="EMBL/GenBank/DDBJ databases">
        <authorList>
            <person name="Guldener U."/>
        </authorList>
    </citation>
    <scope>NUCLEOTIDE SEQUENCE</scope>
</reference>
<dbReference type="Proteomes" id="UP001187734">
    <property type="component" value="Unassembled WGS sequence"/>
</dbReference>
<evidence type="ECO:0000256" key="1">
    <source>
        <dbReference type="SAM" id="MobiDB-lite"/>
    </source>
</evidence>
<proteinExistence type="predicted"/>
<name>A0AAE8LYW8_9HYPO</name>
<sequence>MSLPLNPSNSQAGSWKGGGLLRNLSSRKGLRDLRYRLRSKQERYRSALLISPRLSLSSSSSDSDDGANDVGNTLTSFRKLPLVFAVDISGSTRGTILKHEQATISKLTSMMDCSSLRAQSRVIPWDGRSHASILPAQVKKLNSGAGTNPTVLLDNSHSRTVLQKSKLWFLMTDGAIEKALVHNFANSVPTTGLHGTASVIILFGYPHISPFQCNVSVGMSVFAVAPHCVFLFHDVQKDQVYIFQAKGAFISLLRNGSEFTPFGPTTRWEDLVQITYDDLSRVNVPMPDRLDKDTVILPGGKKFDMSAIYNNTLSKEETISLLSDYPALDVILLAAKTRGKDSLVRSWVESARSTKRIPDVAFLDRRDIGGKANSTMRRLIDTVMNSMDTAHQSLDVWHYLSCPESPEHALNNSRVAKLQAFQSALRQAHETNWSHFSGRARKGQQRLHRLNETVIEVLSTMDSYRSQEIMSPAILTPMSSPAPSDGYLSASPAESLPLAPPDLTQNQYQRRRSPLYPPASRGESWVIQDSLAKDLIFLPGFRAPRKRPRDSNPPLNHYGTCPICLEPDVVQTLLLQPSMTTNSTLGLPEPGQRAGHKYPLVLGNFPETDIILPIICCDACASTLLNGSELPNGERIAAALPLLSLDVSVNCKLWEKRLAEVFGHRFHDSIIFLVFLSTVCATIEDLAVNQATQTSPILMNSLKWCCREICKLPAMSLRAGLTPNGSLLSRLVAEDMPLQQTLQLAFCGVKPVVRESTLFAYPMDGFLVLIRLAGQMESIPRESVEQFVWKRLLCYFTQQHAKLQAEQGPDKANATLRVLVARAPSAVALVDLRGTHFLPSSSNIPRDPLTLNMPKARLQSDILDDLERAGQHFEVLQNTSKYHASLAVFLHLLLASVEGPVPIKDVLSSFTVLQYEAEKLGRLDDGSYNIFDGSGLVTREIAARMISSLEK</sequence>
<evidence type="ECO:0000313" key="3">
    <source>
        <dbReference type="Proteomes" id="UP001187734"/>
    </source>
</evidence>
<comment type="caution">
    <text evidence="2">The sequence shown here is derived from an EMBL/GenBank/DDBJ whole genome shotgun (WGS) entry which is preliminary data.</text>
</comment>
<gene>
    <name evidence="2" type="ORF">FTOL_00763</name>
</gene>
<accession>A0AAE8LYW8</accession>
<dbReference type="AlphaFoldDB" id="A0AAE8LYW8"/>
<keyword evidence="3" id="KW-1185">Reference proteome</keyword>
<organism evidence="2 3">
    <name type="scientific">Fusarium torulosum</name>
    <dbReference type="NCBI Taxonomy" id="33205"/>
    <lineage>
        <taxon>Eukaryota</taxon>
        <taxon>Fungi</taxon>
        <taxon>Dikarya</taxon>
        <taxon>Ascomycota</taxon>
        <taxon>Pezizomycotina</taxon>
        <taxon>Sordariomycetes</taxon>
        <taxon>Hypocreomycetidae</taxon>
        <taxon>Hypocreales</taxon>
        <taxon>Nectriaceae</taxon>
        <taxon>Fusarium</taxon>
    </lineage>
</organism>
<feature type="compositionally biased region" description="Low complexity" evidence="1">
    <location>
        <begin position="488"/>
        <end position="497"/>
    </location>
</feature>
<evidence type="ECO:0000313" key="2">
    <source>
        <dbReference type="EMBL" id="SPJ71035.1"/>
    </source>
</evidence>